<gene>
    <name evidence="5" type="ORF">V3330_03910</name>
</gene>
<dbReference type="InterPro" id="IPR046342">
    <property type="entry name" value="CBS_dom_sf"/>
</dbReference>
<proteinExistence type="predicted"/>
<dbReference type="PANTHER" id="PTHR43080:SF2">
    <property type="entry name" value="CBS DOMAIN-CONTAINING PROTEIN"/>
    <property type="match status" value="1"/>
</dbReference>
<evidence type="ECO:0000313" key="5">
    <source>
        <dbReference type="EMBL" id="MEJ8566765.1"/>
    </source>
</evidence>
<protein>
    <submittedName>
        <fullName evidence="5">CBS domain-containing protein</fullName>
    </submittedName>
</protein>
<dbReference type="EMBL" id="JAZHOG010000002">
    <property type="protein sequence ID" value="MEJ8566765.1"/>
    <property type="molecule type" value="Genomic_DNA"/>
</dbReference>
<keyword evidence="1 2" id="KW-0129">CBS domain</keyword>
<feature type="region of interest" description="Disordered" evidence="3">
    <location>
        <begin position="142"/>
        <end position="161"/>
    </location>
</feature>
<evidence type="ECO:0000256" key="2">
    <source>
        <dbReference type="PROSITE-ProRule" id="PRU00703"/>
    </source>
</evidence>
<evidence type="ECO:0000256" key="1">
    <source>
        <dbReference type="ARBA" id="ARBA00023122"/>
    </source>
</evidence>
<dbReference type="PROSITE" id="PS51371">
    <property type="entry name" value="CBS"/>
    <property type="match status" value="1"/>
</dbReference>
<evidence type="ECO:0000259" key="4">
    <source>
        <dbReference type="PROSITE" id="PS51371"/>
    </source>
</evidence>
<dbReference type="PANTHER" id="PTHR43080">
    <property type="entry name" value="CBS DOMAIN-CONTAINING PROTEIN CBSX3, MITOCHONDRIAL"/>
    <property type="match status" value="1"/>
</dbReference>
<keyword evidence="6" id="KW-1185">Reference proteome</keyword>
<reference evidence="5 6" key="1">
    <citation type="submission" date="2024-02" db="EMBL/GenBank/DDBJ databases">
        <title>A novel Wenzhouxiangellaceae bacterium, isolated from coastal sediments.</title>
        <authorList>
            <person name="Du Z.-J."/>
            <person name="Ye Y.-Q."/>
            <person name="Zhang X.-Y."/>
        </authorList>
    </citation>
    <scope>NUCLEOTIDE SEQUENCE [LARGE SCALE GENOMIC DNA]</scope>
    <source>
        <strain evidence="5 6">CH-27</strain>
    </source>
</reference>
<dbReference type="SUPFAM" id="SSF54631">
    <property type="entry name" value="CBS-domain pair"/>
    <property type="match status" value="1"/>
</dbReference>
<name>A0AAW9REA8_9GAMM</name>
<evidence type="ECO:0000256" key="3">
    <source>
        <dbReference type="SAM" id="MobiDB-lite"/>
    </source>
</evidence>
<dbReference type="Gene3D" id="3.10.580.10">
    <property type="entry name" value="CBS-domain"/>
    <property type="match status" value="1"/>
</dbReference>
<dbReference type="SMART" id="SM00116">
    <property type="entry name" value="CBS"/>
    <property type="match status" value="1"/>
</dbReference>
<sequence>MTTDHLSRRDLIRVGDVMKSGVDIVDGMLTVATALKRLRFPENRALFVERRHDDDEYGVVMFRDIAREVIGKGLNPNRVNIYEIMSKPVISVHTGMNVRYAIALFDRFGLSRAPVIDDGQIIGMVSYSDIVLKGMGLIPSGTESAAGTESGTGTTPADGKD</sequence>
<feature type="compositionally biased region" description="Low complexity" evidence="3">
    <location>
        <begin position="142"/>
        <end position="155"/>
    </location>
</feature>
<dbReference type="InterPro" id="IPR000644">
    <property type="entry name" value="CBS_dom"/>
</dbReference>
<dbReference type="Proteomes" id="UP001359886">
    <property type="component" value="Unassembled WGS sequence"/>
</dbReference>
<accession>A0AAW9REA8</accession>
<comment type="caution">
    <text evidence="5">The sequence shown here is derived from an EMBL/GenBank/DDBJ whole genome shotgun (WGS) entry which is preliminary data.</text>
</comment>
<feature type="domain" description="CBS" evidence="4">
    <location>
        <begin position="85"/>
        <end position="140"/>
    </location>
</feature>
<dbReference type="AlphaFoldDB" id="A0AAW9REA8"/>
<dbReference type="RefSeq" id="WP_354694086.1">
    <property type="nucleotide sequence ID" value="NZ_JAZHOG010000002.1"/>
</dbReference>
<organism evidence="5 6">
    <name type="scientific">Elongatibacter sediminis</name>
    <dbReference type="NCBI Taxonomy" id="3119006"/>
    <lineage>
        <taxon>Bacteria</taxon>
        <taxon>Pseudomonadati</taxon>
        <taxon>Pseudomonadota</taxon>
        <taxon>Gammaproteobacteria</taxon>
        <taxon>Chromatiales</taxon>
        <taxon>Wenzhouxiangellaceae</taxon>
        <taxon>Elongatibacter</taxon>
    </lineage>
</organism>
<dbReference type="Pfam" id="PF00571">
    <property type="entry name" value="CBS"/>
    <property type="match status" value="1"/>
</dbReference>
<evidence type="ECO:0000313" key="6">
    <source>
        <dbReference type="Proteomes" id="UP001359886"/>
    </source>
</evidence>
<dbReference type="InterPro" id="IPR051257">
    <property type="entry name" value="Diverse_CBS-Domain"/>
</dbReference>